<evidence type="ECO:0000313" key="4">
    <source>
        <dbReference type="Proteomes" id="UP000051936"/>
    </source>
</evidence>
<comment type="caution">
    <text evidence="3">The sequence shown here is derived from an EMBL/GenBank/DDBJ whole genome shotgun (WGS) entry which is preliminary data.</text>
</comment>
<dbReference type="InterPro" id="IPR040511">
    <property type="entry name" value="AGS_C"/>
</dbReference>
<dbReference type="Proteomes" id="UP000051936">
    <property type="component" value="Unassembled WGS sequence"/>
</dbReference>
<dbReference type="STRING" id="989370.AOQ71_12440"/>
<accession>A0A0R3DXX7</accession>
<dbReference type="InterPro" id="IPR006116">
    <property type="entry name" value="NT_2-5OAS_ClassI-CCAase"/>
</dbReference>
<protein>
    <recommendedName>
        <fullName evidence="2">Adenylyl/Guanylyl and SMODS C-terminal sensor domain-containing protein</fullName>
    </recommendedName>
</protein>
<gene>
    <name evidence="3" type="ORF">AOQ71_12440</name>
</gene>
<evidence type="ECO:0000313" key="3">
    <source>
        <dbReference type="EMBL" id="KRQ14688.1"/>
    </source>
</evidence>
<dbReference type="EMBL" id="LJYG01000047">
    <property type="protein sequence ID" value="KRQ14688.1"/>
    <property type="molecule type" value="Genomic_DNA"/>
</dbReference>
<dbReference type="GO" id="GO:0016779">
    <property type="term" value="F:nucleotidyltransferase activity"/>
    <property type="evidence" value="ECO:0007669"/>
    <property type="project" value="InterPro"/>
</dbReference>
<dbReference type="OrthoDB" id="1118920at2"/>
<dbReference type="Pfam" id="PF18144">
    <property type="entry name" value="SMODS"/>
    <property type="match status" value="1"/>
</dbReference>
<proteinExistence type="predicted"/>
<dbReference type="RefSeq" id="WP_057746567.1">
    <property type="nucleotide sequence ID" value="NZ_LJYG01000047.1"/>
</dbReference>
<name>A0A0R3DXX7_9BRAD</name>
<dbReference type="GO" id="GO:0051607">
    <property type="term" value="P:defense response to virus"/>
    <property type="evidence" value="ECO:0007669"/>
    <property type="project" value="UniProtKB-KW"/>
</dbReference>
<keyword evidence="4" id="KW-1185">Reference proteome</keyword>
<evidence type="ECO:0000256" key="1">
    <source>
        <dbReference type="ARBA" id="ARBA00023118"/>
    </source>
</evidence>
<keyword evidence="1" id="KW-0051">Antiviral defense</keyword>
<feature type="domain" description="Adenylyl/Guanylyl and SMODS C-terminal sensor" evidence="2">
    <location>
        <begin position="354"/>
        <end position="482"/>
    </location>
</feature>
<sequence length="483" mass="54223">MKLVSLFDDFLKETVNLNKTRIDLLEASIPALKSFVRESDWKPKVRTFVEQGSWAHETIIRPVDNKEFDADLLVVVDPVEGWTAAEYVESLGRAFSGSKTYEDKTKTWDYCVTITYAGDRKIDLAPCVVGRRWEGSMEVCNRKGGFELTAPVEYTEWMKERNAYSGNNSFRKVTRLVKYLRDIKETFTCPSVLLTTLLGNQIQWFEKGNDAFADVPTTLKTLMGRLDDWLRMYPSRPAVTNPKLPSEDFSQLFGTDEQYSNFRTVIARYRKWIDEAHATEGRQESIKAWQKVFGSEFAKGDLVKVAADGAMESTGNSLVARFLDSTAAHLNGIVDMVRDYGISILPASFARPAHMQTPRWRSVSQPADIAVSAEWRSASHAQVGRPVVAGQMLKPQGGLYFRATLVDGTPVPPEYYVEWRITNTGAVAMSAKAGRGGFEVPNKADGRGETLAYRGIHMAEAFVVRRSDDVLVGLSKPFYVVIE</sequence>
<dbReference type="Pfam" id="PF18134">
    <property type="entry name" value="AGS_C"/>
    <property type="match status" value="1"/>
</dbReference>
<reference evidence="3 4" key="1">
    <citation type="submission" date="2015-09" db="EMBL/GenBank/DDBJ databases">
        <title>Draft Genome Sequence of Bradyrhizobium manausense Strain BR 3351T, a Novel Symbiotic Nitrogen-Fixing Alphaproteobacterium Isolated from Brazilian Amazon Rain Forest.</title>
        <authorList>
            <person name="De Araujo J.L."/>
            <person name="Zilli J.E."/>
        </authorList>
    </citation>
    <scope>NUCLEOTIDE SEQUENCE [LARGE SCALE GENOMIC DNA]</scope>
    <source>
        <strain evidence="3 4">BR3351</strain>
    </source>
</reference>
<dbReference type="CDD" id="cd05400">
    <property type="entry name" value="NT_2-5OAS_ClassI-CCAase"/>
    <property type="match status" value="1"/>
</dbReference>
<dbReference type="AlphaFoldDB" id="A0A0R3DXX7"/>
<organism evidence="3 4">
    <name type="scientific">Bradyrhizobium manausense</name>
    <dbReference type="NCBI Taxonomy" id="989370"/>
    <lineage>
        <taxon>Bacteria</taxon>
        <taxon>Pseudomonadati</taxon>
        <taxon>Pseudomonadota</taxon>
        <taxon>Alphaproteobacteria</taxon>
        <taxon>Hyphomicrobiales</taxon>
        <taxon>Nitrobacteraceae</taxon>
        <taxon>Bradyrhizobium</taxon>
    </lineage>
</organism>
<evidence type="ECO:0000259" key="2">
    <source>
        <dbReference type="Pfam" id="PF18134"/>
    </source>
</evidence>